<dbReference type="PROSITE" id="PS50850">
    <property type="entry name" value="MFS"/>
    <property type="match status" value="1"/>
</dbReference>
<evidence type="ECO:0000256" key="3">
    <source>
        <dbReference type="ARBA" id="ARBA00023136"/>
    </source>
</evidence>
<feature type="transmembrane region" description="Helical" evidence="4">
    <location>
        <begin position="345"/>
        <end position="363"/>
    </location>
</feature>
<keyword evidence="1 4" id="KW-0812">Transmembrane</keyword>
<accession>A0A0G0HEB8</accession>
<proteinExistence type="predicted"/>
<evidence type="ECO:0000259" key="5">
    <source>
        <dbReference type="PROSITE" id="PS50850"/>
    </source>
</evidence>
<dbReference type="EMBL" id="LBSA01000004">
    <property type="protein sequence ID" value="KKQ10459.1"/>
    <property type="molecule type" value="Genomic_DNA"/>
</dbReference>
<dbReference type="PANTHER" id="PTHR23531:SF1">
    <property type="entry name" value="QUINOLENE RESISTANCE PROTEIN NORA"/>
    <property type="match status" value="1"/>
</dbReference>
<dbReference type="InterPro" id="IPR052714">
    <property type="entry name" value="MFS_Exporter"/>
</dbReference>
<dbReference type="Gene3D" id="1.20.1250.20">
    <property type="entry name" value="MFS general substrate transporter like domains"/>
    <property type="match status" value="2"/>
</dbReference>
<feature type="transmembrane region" description="Helical" evidence="4">
    <location>
        <begin position="120"/>
        <end position="143"/>
    </location>
</feature>
<feature type="transmembrane region" description="Helical" evidence="4">
    <location>
        <begin position="31"/>
        <end position="52"/>
    </location>
</feature>
<dbReference type="InterPro" id="IPR020846">
    <property type="entry name" value="MFS_dom"/>
</dbReference>
<gene>
    <name evidence="6" type="ORF">US19_C0004G0007</name>
</gene>
<feature type="transmembrane region" description="Helical" evidence="4">
    <location>
        <begin position="83"/>
        <end position="108"/>
    </location>
</feature>
<keyword evidence="3 4" id="KW-0472">Membrane</keyword>
<dbReference type="PANTHER" id="PTHR23531">
    <property type="entry name" value="QUINOLENE RESISTANCE PROTEIN NORA"/>
    <property type="match status" value="1"/>
</dbReference>
<feature type="transmembrane region" description="Helical" evidence="4">
    <location>
        <begin position="210"/>
        <end position="226"/>
    </location>
</feature>
<protein>
    <submittedName>
        <fullName evidence="6">Major facilitator superfamily</fullName>
    </submittedName>
</protein>
<dbReference type="Pfam" id="PF07690">
    <property type="entry name" value="MFS_1"/>
    <property type="match status" value="2"/>
</dbReference>
<organism evidence="6 7">
    <name type="scientific">Candidatus Daviesbacteria bacterium GW2011_GWB1_36_5</name>
    <dbReference type="NCBI Taxonomy" id="1618426"/>
    <lineage>
        <taxon>Bacteria</taxon>
        <taxon>Candidatus Daviesiibacteriota</taxon>
    </lineage>
</organism>
<dbReference type="SUPFAM" id="SSF103473">
    <property type="entry name" value="MFS general substrate transporter"/>
    <property type="match status" value="1"/>
</dbReference>
<evidence type="ECO:0000313" key="6">
    <source>
        <dbReference type="EMBL" id="KKQ10459.1"/>
    </source>
</evidence>
<dbReference type="GO" id="GO:0022857">
    <property type="term" value="F:transmembrane transporter activity"/>
    <property type="evidence" value="ECO:0007669"/>
    <property type="project" value="InterPro"/>
</dbReference>
<dbReference type="InterPro" id="IPR036259">
    <property type="entry name" value="MFS_trans_sf"/>
</dbReference>
<sequence length="372" mass="41168">MGIFQIFSGIYVYQILLKQGLSANQSLSTTALVIALLHLVQAVAIPLAIWIISKKGLRFSVFWGNIFLILFLITLNLAQFDMIFLIIASILGGIELGFYWMAYHIFFVELTDDKKQGEEVAISSSLSAIALVGAPAFGGLLISYYGYNVLFLAMIVLVFIAIIPLKYLPKQEDRMSISIWKTALALSPKKEAKSYLALTGQTADQLTSEIFWPIFAITLVSGIIGIGFMGSLIALFATISTLLTGYIIDRFGPKKIIKIISSLDAISGLTRSFVTTPMHVFLSSIVTSVTNQGQFITLDTIVYERARHEDVMSIITQREVAASLGRVIFLIPLGILFWFGMPFPMLFVITAVFALTTRFYPYVTPKDKSYAA</sequence>
<evidence type="ECO:0000256" key="2">
    <source>
        <dbReference type="ARBA" id="ARBA00022989"/>
    </source>
</evidence>
<dbReference type="Proteomes" id="UP000034492">
    <property type="component" value="Unassembled WGS sequence"/>
</dbReference>
<feature type="transmembrane region" description="Helical" evidence="4">
    <location>
        <begin position="59"/>
        <end position="77"/>
    </location>
</feature>
<keyword evidence="2 4" id="KW-1133">Transmembrane helix</keyword>
<dbReference type="AlphaFoldDB" id="A0A0G0HEB8"/>
<dbReference type="InterPro" id="IPR011701">
    <property type="entry name" value="MFS"/>
</dbReference>
<comment type="caution">
    <text evidence="6">The sequence shown here is derived from an EMBL/GenBank/DDBJ whole genome shotgun (WGS) entry which is preliminary data.</text>
</comment>
<feature type="transmembrane region" description="Helical" evidence="4">
    <location>
        <begin position="149"/>
        <end position="168"/>
    </location>
</feature>
<evidence type="ECO:0000256" key="1">
    <source>
        <dbReference type="ARBA" id="ARBA00022692"/>
    </source>
</evidence>
<reference evidence="6 7" key="1">
    <citation type="journal article" date="2015" name="Nature">
        <title>rRNA introns, odd ribosomes, and small enigmatic genomes across a large radiation of phyla.</title>
        <authorList>
            <person name="Brown C.T."/>
            <person name="Hug L.A."/>
            <person name="Thomas B.C."/>
            <person name="Sharon I."/>
            <person name="Castelle C.J."/>
            <person name="Singh A."/>
            <person name="Wilkins M.J."/>
            <person name="Williams K.H."/>
            <person name="Banfield J.F."/>
        </authorList>
    </citation>
    <scope>NUCLEOTIDE SEQUENCE [LARGE SCALE GENOMIC DNA]</scope>
</reference>
<evidence type="ECO:0000313" key="7">
    <source>
        <dbReference type="Proteomes" id="UP000034492"/>
    </source>
</evidence>
<name>A0A0G0HEB8_9BACT</name>
<evidence type="ECO:0000256" key="4">
    <source>
        <dbReference type="SAM" id="Phobius"/>
    </source>
</evidence>
<feature type="domain" description="Major facilitator superfamily (MFS) profile" evidence="5">
    <location>
        <begin position="1"/>
        <end position="368"/>
    </location>
</feature>